<evidence type="ECO:0000256" key="1">
    <source>
        <dbReference type="ARBA" id="ARBA00012404"/>
    </source>
</evidence>
<dbReference type="STRING" id="1208324.P73_1201"/>
<evidence type="ECO:0000259" key="3">
    <source>
        <dbReference type="PROSITE" id="PS51168"/>
    </source>
</evidence>
<dbReference type="Proteomes" id="UP000031521">
    <property type="component" value="Chromosome"/>
</dbReference>
<keyword evidence="2" id="KW-0413">Isomerase</keyword>
<dbReference type="InterPro" id="IPR051331">
    <property type="entry name" value="Chorismate_mutase-related"/>
</dbReference>
<dbReference type="GO" id="GO:0004106">
    <property type="term" value="F:chorismate mutase activity"/>
    <property type="evidence" value="ECO:0007669"/>
    <property type="project" value="UniProtKB-EC"/>
</dbReference>
<evidence type="ECO:0000313" key="4">
    <source>
        <dbReference type="EMBL" id="AJE45916.1"/>
    </source>
</evidence>
<keyword evidence="5" id="KW-1185">Reference proteome</keyword>
<dbReference type="Gene3D" id="1.20.59.10">
    <property type="entry name" value="Chorismate mutase"/>
    <property type="match status" value="1"/>
</dbReference>
<dbReference type="EMBL" id="CP004393">
    <property type="protein sequence ID" value="AJE45916.1"/>
    <property type="molecule type" value="Genomic_DNA"/>
</dbReference>
<evidence type="ECO:0000313" key="5">
    <source>
        <dbReference type="Proteomes" id="UP000031521"/>
    </source>
</evidence>
<dbReference type="PANTHER" id="PTHR38041">
    <property type="entry name" value="CHORISMATE MUTASE"/>
    <property type="match status" value="1"/>
</dbReference>
<gene>
    <name evidence="4" type="ORF">P73_1201</name>
</gene>
<reference evidence="4 5" key="1">
    <citation type="journal article" date="2014" name="Int. J. Syst. Evol. Microbiol.">
        <title>Celeribacter indicus sp. nov., a polycyclic aromatic hydrocarbon-degrading bacterium from deep-sea sediment and reclassification of Huaishuia halophila as Celeribacter halophilus comb. nov.</title>
        <authorList>
            <person name="Lai Q."/>
            <person name="Cao J."/>
            <person name="Yuan J."/>
            <person name="Li F."/>
            <person name="Shao Z."/>
        </authorList>
    </citation>
    <scope>NUCLEOTIDE SEQUENCE [LARGE SCALE GENOMIC DNA]</scope>
    <source>
        <strain evidence="4">P73</strain>
    </source>
</reference>
<dbReference type="HOGENOM" id="CLU_131518_2_0_5"/>
<dbReference type="EC" id="5.4.99.5" evidence="1"/>
<dbReference type="SUPFAM" id="SSF48600">
    <property type="entry name" value="Chorismate mutase II"/>
    <property type="match status" value="1"/>
</dbReference>
<protein>
    <recommendedName>
        <fullName evidence="1">chorismate mutase</fullName>
        <ecNumber evidence="1">5.4.99.5</ecNumber>
    </recommendedName>
</protein>
<evidence type="ECO:0000256" key="2">
    <source>
        <dbReference type="ARBA" id="ARBA00023235"/>
    </source>
</evidence>
<dbReference type="SMART" id="SM00830">
    <property type="entry name" value="CM_2"/>
    <property type="match status" value="1"/>
</dbReference>
<accession>A0A0B5DYX0</accession>
<dbReference type="KEGG" id="cid:P73_1201"/>
<sequence>MTNTSRYTPPSEIATMTDLRAQIDRLDTEIVRLLAFRQAHIDRAAELKPGEGMPARIEARVHAVLDNVEAKAREAGFDPALARGMWAEMIEAMIAREEAVIGTGEEE</sequence>
<dbReference type="AlphaFoldDB" id="A0A0B5DYX0"/>
<dbReference type="InterPro" id="IPR002701">
    <property type="entry name" value="CM_II_prokaryot"/>
</dbReference>
<dbReference type="GO" id="GO:0009697">
    <property type="term" value="P:salicylic acid biosynthetic process"/>
    <property type="evidence" value="ECO:0007669"/>
    <property type="project" value="TreeGrafter"/>
</dbReference>
<dbReference type="RefSeq" id="WP_338032897.1">
    <property type="nucleotide sequence ID" value="NZ_CP004393.1"/>
</dbReference>
<dbReference type="InterPro" id="IPR036263">
    <property type="entry name" value="Chorismate_II_sf"/>
</dbReference>
<dbReference type="InterPro" id="IPR036979">
    <property type="entry name" value="CM_dom_sf"/>
</dbReference>
<organism evidence="4 5">
    <name type="scientific">Celeribacter indicus</name>
    <dbReference type="NCBI Taxonomy" id="1208324"/>
    <lineage>
        <taxon>Bacteria</taxon>
        <taxon>Pseudomonadati</taxon>
        <taxon>Pseudomonadota</taxon>
        <taxon>Alphaproteobacteria</taxon>
        <taxon>Rhodobacterales</taxon>
        <taxon>Roseobacteraceae</taxon>
        <taxon>Celeribacter</taxon>
    </lineage>
</organism>
<dbReference type="PANTHER" id="PTHR38041:SF1">
    <property type="entry name" value="CHORISMATE MUTASE"/>
    <property type="match status" value="1"/>
</dbReference>
<dbReference type="Pfam" id="PF01817">
    <property type="entry name" value="CM_2"/>
    <property type="match status" value="1"/>
</dbReference>
<proteinExistence type="predicted"/>
<dbReference type="PROSITE" id="PS51168">
    <property type="entry name" value="CHORISMATE_MUT_2"/>
    <property type="match status" value="1"/>
</dbReference>
<name>A0A0B5DYX0_9RHOB</name>
<dbReference type="GO" id="GO:0046417">
    <property type="term" value="P:chorismate metabolic process"/>
    <property type="evidence" value="ECO:0007669"/>
    <property type="project" value="InterPro"/>
</dbReference>
<feature type="domain" description="Chorismate mutase" evidence="3">
    <location>
        <begin position="10"/>
        <end position="101"/>
    </location>
</feature>